<dbReference type="EMBL" id="MU266346">
    <property type="protein sequence ID" value="KAH7928979.1"/>
    <property type="molecule type" value="Genomic_DNA"/>
</dbReference>
<gene>
    <name evidence="1" type="ORF">BV22DRAFT_1110138</name>
</gene>
<sequence length="1709" mass="190843">MNRQSTGMSLQRLEAVNDLSALSPVSDDIIVSCLRERFMAENIYTGIGSSTLVAVNPHKYVSSNADSVLQKYAADTLPPHIFQLAHNAYYHMRRTTQDQSILISGETGSGKSENRHLAIKTLLELSVSNPGKKGSKLASQVPAAEFVLESFGNARTLFNPNASRFGKYTELQFTDRGRLSGVKTLDYYLERNRVSAVPSGERNFHIFYYLIAGATPEERQHLHLLDKTTYRYLGQRGAVNPRQDAVRDDDANRFDQLKMALKSIGFSKRHVAQTCQLVAAILHLGNLEFTIDRGRNEDAAVVRNVDVLAVVAEFLGVQASALEAAMSYKTKMVKKELCTVFLDPDGASDNRDDLAKTLYSLLFAWLNEYINQRLCREDFDTFIGLFDLPGPQNMSSRPNSLDQFCVNFANERLQNFVQKRIFEAHVDEYATEGIARYVPTVPYFDNAECVRLLQNKPGGLIHIMDDQARRAHKKTDHSMVEAFGKRWGNHSSFKMGSIDRSGFPTFTVNHFNGPVTYSAEGFLERNLDALNPDFVSLLRGSLSGVADGGEGSGSINPFVKGLFSGKAIATQAHPKNEDTIVSAQQPVKPMRAPSTRRKGTIKRMPTLREGGAIAEEDRDDDDATGVSGGAPCVAGEFRAALDTLFETLGDTQNWFVFCVNPNDSQLPNQLEGRAVKGQVRSAGLAEIAKRNVNVFEVGMTPDEFCQRYKDPLVAMGITGGSPSDRVQQARTSLSLSDRDIVNGQHKVFLSQVAFHALEDRIRSLDVEEQKRNRIRDAEAEAGLDVRSIGDPYAPYSSPGEESPFVNAFSDPFSSQALPLVNNAAPFQRADMYEDDYDERKSFRSDDFDGRSRLTSNRDDSGSNYGTESYAPSRNMFQNADKEGLMAKEALPGEILEGETTDVMRESSARRRWVALCWMLTFWVPSPFLKWFGRMKREDVRQAWREKLALNILIWFICGCAVFVVAFLGRIICPTEHVFSTSELQQHSYQNSPNNVYTSIRGEVFDLTQVAATHQRVVSVVPTKSILQYGGVASDNIFPVQVSALCNGVSGSVSPYVKVSLANDPDPNAVYHDFRAFTNDSRPDWYFESMTIMRWNNRVGYMGYTPQEISSMANSGSSLGIYNGMIYDLTDYVNYRPAAQAPYGEALPGGVDVDFMDGSVVDLFKYNSGQDLTKKLDGLGLNPTELESQKVCLRNLFLLGMVDNRNSAQCLFSEYILLALSVIMVTVIAFKFIASINFGAARALEDHDKFVICQVPCYTEGESSLRRTIDSLAQLKYDDKRKLILVICDGNIVGSGNDRPTPRIVLDILGADPNLDPKPLSFLSLGEGARQHNMGKVYSGLYECAGHVVPYLVIVKVGKPTERSRPGNRGKRDSQMVVMHFLNKVHFNSPMNPLELEIYHQIKNVIGVNPTFYEYLFTVDADTTVEPFSVNRLISAMIHDKKLLGVCGETELANAKQSMITMMQVYEYFISHHMAKAFESLFGSVTCLPGCFTLYRLRTADTHKPLLISNQMVQDYAENRVDTLHMKNLLHLGEDRYLTTLLLRHFPMHKTQFVRDAHAFTVAPDDWKILLSQRRRWINSTVHNLGELMFLEQLCSFCCFSMRFVVMLDLVSTIIAPVTVAYIVYLIVSVATDGETIPITSSPEDVDMGPGVPTDADLDQAVQDILRTADLNSVTKREIRRQLEEHFGMDLTSRKGAINAAIDRVLLSHA</sequence>
<evidence type="ECO:0000313" key="2">
    <source>
        <dbReference type="Proteomes" id="UP000790709"/>
    </source>
</evidence>
<keyword evidence="2" id="KW-1185">Reference proteome</keyword>
<accession>A0ACB8BTK6</accession>
<protein>
    <submittedName>
        <fullName evidence="1">Glycosyltransferase family 2 protein</fullName>
    </submittedName>
</protein>
<evidence type="ECO:0000313" key="1">
    <source>
        <dbReference type="EMBL" id="KAH7928979.1"/>
    </source>
</evidence>
<proteinExistence type="predicted"/>
<organism evidence="1 2">
    <name type="scientific">Leucogyrophana mollusca</name>
    <dbReference type="NCBI Taxonomy" id="85980"/>
    <lineage>
        <taxon>Eukaryota</taxon>
        <taxon>Fungi</taxon>
        <taxon>Dikarya</taxon>
        <taxon>Basidiomycota</taxon>
        <taxon>Agaricomycotina</taxon>
        <taxon>Agaricomycetes</taxon>
        <taxon>Agaricomycetidae</taxon>
        <taxon>Boletales</taxon>
        <taxon>Boletales incertae sedis</taxon>
        <taxon>Leucogyrophana</taxon>
    </lineage>
</organism>
<dbReference type="Proteomes" id="UP000790709">
    <property type="component" value="Unassembled WGS sequence"/>
</dbReference>
<comment type="caution">
    <text evidence="1">The sequence shown here is derived from an EMBL/GenBank/DDBJ whole genome shotgun (WGS) entry which is preliminary data.</text>
</comment>
<name>A0ACB8BTK6_9AGAM</name>
<reference evidence="1" key="1">
    <citation type="journal article" date="2021" name="New Phytol.">
        <title>Evolutionary innovations through gain and loss of genes in the ectomycorrhizal Boletales.</title>
        <authorList>
            <person name="Wu G."/>
            <person name="Miyauchi S."/>
            <person name="Morin E."/>
            <person name="Kuo A."/>
            <person name="Drula E."/>
            <person name="Varga T."/>
            <person name="Kohler A."/>
            <person name="Feng B."/>
            <person name="Cao Y."/>
            <person name="Lipzen A."/>
            <person name="Daum C."/>
            <person name="Hundley H."/>
            <person name="Pangilinan J."/>
            <person name="Johnson J."/>
            <person name="Barry K."/>
            <person name="LaButti K."/>
            <person name="Ng V."/>
            <person name="Ahrendt S."/>
            <person name="Min B."/>
            <person name="Choi I.G."/>
            <person name="Park H."/>
            <person name="Plett J.M."/>
            <person name="Magnuson J."/>
            <person name="Spatafora J.W."/>
            <person name="Nagy L.G."/>
            <person name="Henrissat B."/>
            <person name="Grigoriev I.V."/>
            <person name="Yang Z.L."/>
            <person name="Xu J."/>
            <person name="Martin F.M."/>
        </authorList>
    </citation>
    <scope>NUCLEOTIDE SEQUENCE</scope>
    <source>
        <strain evidence="1">KUC20120723A-06</strain>
    </source>
</reference>